<dbReference type="InterPro" id="IPR009057">
    <property type="entry name" value="Homeodomain-like_sf"/>
</dbReference>
<accession>A0A1B1MZU8</accession>
<feature type="domain" description="HTH tetR-type" evidence="4">
    <location>
        <begin position="32"/>
        <end position="92"/>
    </location>
</feature>
<evidence type="ECO:0000313" key="5">
    <source>
        <dbReference type="EMBL" id="ANS74702.1"/>
    </source>
</evidence>
<dbReference type="SUPFAM" id="SSF46689">
    <property type="entry name" value="Homeodomain-like"/>
    <property type="match status" value="1"/>
</dbReference>
<name>A0A1B1MZU8_9BACL</name>
<proteinExistence type="predicted"/>
<dbReference type="STRING" id="1462996.AWM70_08960"/>
<dbReference type="Pfam" id="PF14278">
    <property type="entry name" value="TetR_C_8"/>
    <property type="match status" value="1"/>
</dbReference>
<dbReference type="InterPro" id="IPR050624">
    <property type="entry name" value="HTH-type_Tx_Regulator"/>
</dbReference>
<dbReference type="KEGG" id="pyg:AWM70_08960"/>
<evidence type="ECO:0000313" key="6">
    <source>
        <dbReference type="Proteomes" id="UP000092573"/>
    </source>
</evidence>
<dbReference type="PANTHER" id="PTHR43479:SF7">
    <property type="entry name" value="TETR-FAMILY TRANSCRIPTIONAL REGULATOR"/>
    <property type="match status" value="1"/>
</dbReference>
<feature type="region of interest" description="Disordered" evidence="3">
    <location>
        <begin position="1"/>
        <end position="21"/>
    </location>
</feature>
<keyword evidence="6" id="KW-1185">Reference proteome</keyword>
<evidence type="ECO:0000259" key="4">
    <source>
        <dbReference type="PROSITE" id="PS50977"/>
    </source>
</evidence>
<dbReference type="Pfam" id="PF00440">
    <property type="entry name" value="TetR_N"/>
    <property type="match status" value="1"/>
</dbReference>
<evidence type="ECO:0000256" key="1">
    <source>
        <dbReference type="ARBA" id="ARBA00023125"/>
    </source>
</evidence>
<keyword evidence="1 2" id="KW-0238">DNA-binding</keyword>
<gene>
    <name evidence="5" type="ORF">AWM70_08960</name>
</gene>
<dbReference type="PRINTS" id="PR00455">
    <property type="entry name" value="HTHTETR"/>
</dbReference>
<dbReference type="GO" id="GO:0003677">
    <property type="term" value="F:DNA binding"/>
    <property type="evidence" value="ECO:0007669"/>
    <property type="project" value="UniProtKB-UniRule"/>
</dbReference>
<dbReference type="InterPro" id="IPR039532">
    <property type="entry name" value="TetR_C_Firmicutes"/>
</dbReference>
<dbReference type="OrthoDB" id="9810250at2"/>
<dbReference type="AlphaFoldDB" id="A0A1B1MZU8"/>
<feature type="compositionally biased region" description="Polar residues" evidence="3">
    <location>
        <begin position="1"/>
        <end position="10"/>
    </location>
</feature>
<dbReference type="PROSITE" id="PS50977">
    <property type="entry name" value="HTH_TETR_2"/>
    <property type="match status" value="1"/>
</dbReference>
<dbReference type="PANTHER" id="PTHR43479">
    <property type="entry name" value="ACREF/ENVCD OPERON REPRESSOR-RELATED"/>
    <property type="match status" value="1"/>
</dbReference>
<protein>
    <recommendedName>
        <fullName evidence="4">HTH tetR-type domain-containing protein</fullName>
    </recommendedName>
</protein>
<dbReference type="InterPro" id="IPR001647">
    <property type="entry name" value="HTH_TetR"/>
</dbReference>
<feature type="DNA-binding region" description="H-T-H motif" evidence="2">
    <location>
        <begin position="55"/>
        <end position="74"/>
    </location>
</feature>
<dbReference type="RefSeq" id="WP_083180201.1">
    <property type="nucleotide sequence ID" value="NZ_CP014167.1"/>
</dbReference>
<reference evidence="5 6" key="1">
    <citation type="submission" date="2016-01" db="EMBL/GenBank/DDBJ databases">
        <title>Complete Genome Sequence of Paenibacillus yonginensis DCY84, a novel Plant Growth-Promoting Bacteria with Elicitation of Induced Systemic Resistance.</title>
        <authorList>
            <person name="Kim Y.J."/>
            <person name="Yang D.C."/>
            <person name="Sukweenadhi J."/>
        </authorList>
    </citation>
    <scope>NUCLEOTIDE SEQUENCE [LARGE SCALE GENOMIC DNA]</scope>
    <source>
        <strain evidence="5 6">DCY84</strain>
    </source>
</reference>
<dbReference type="EMBL" id="CP014167">
    <property type="protein sequence ID" value="ANS74702.1"/>
    <property type="molecule type" value="Genomic_DNA"/>
</dbReference>
<organism evidence="5 6">
    <name type="scientific">Paenibacillus yonginensis</name>
    <dbReference type="NCBI Taxonomy" id="1462996"/>
    <lineage>
        <taxon>Bacteria</taxon>
        <taxon>Bacillati</taxon>
        <taxon>Bacillota</taxon>
        <taxon>Bacilli</taxon>
        <taxon>Bacillales</taxon>
        <taxon>Paenibacillaceae</taxon>
        <taxon>Paenibacillus</taxon>
    </lineage>
</organism>
<evidence type="ECO:0000256" key="3">
    <source>
        <dbReference type="SAM" id="MobiDB-lite"/>
    </source>
</evidence>
<sequence length="214" mass="24237">MNNGKVNSIGNGRGSDTGRNTAAGVKTDLRVIKTKTAINRAFLELFAEKGLEQITINDIAAKANVNRGTVYLHYSDKYDLLEKNTQNHLDQLIAFCRHDPATGGQISQISELEPVFVYLQQNYLFFSAMLANPRISFFREQLLQFVLDNIKMKLDHQKGPSGIDPELNAQFMAASFVGIVEWWIRHQMPHPPAYMADQLWRLLEKNEVALGDSR</sequence>
<evidence type="ECO:0000256" key="2">
    <source>
        <dbReference type="PROSITE-ProRule" id="PRU00335"/>
    </source>
</evidence>
<dbReference type="Gene3D" id="1.10.357.10">
    <property type="entry name" value="Tetracycline Repressor, domain 2"/>
    <property type="match status" value="1"/>
</dbReference>
<dbReference type="Proteomes" id="UP000092573">
    <property type="component" value="Chromosome"/>
</dbReference>